<evidence type="ECO:0000256" key="7">
    <source>
        <dbReference type="SAM" id="SignalP"/>
    </source>
</evidence>
<evidence type="ECO:0000256" key="2">
    <source>
        <dbReference type="ARBA" id="ARBA00023136"/>
    </source>
</evidence>
<accession>A0A369W934</accession>
<evidence type="ECO:0000256" key="6">
    <source>
        <dbReference type="HAMAP-Rule" id="MF_00922"/>
    </source>
</evidence>
<dbReference type="PROSITE" id="PS51257">
    <property type="entry name" value="PROKAR_LIPOPROTEIN"/>
    <property type="match status" value="1"/>
</dbReference>
<proteinExistence type="inferred from homology"/>
<dbReference type="HAMAP" id="MF_00922">
    <property type="entry name" value="OM_assembly_BamD"/>
    <property type="match status" value="1"/>
</dbReference>
<keyword evidence="2 6" id="KW-0472">Membrane</keyword>
<organism evidence="9 10">
    <name type="scientific">Motiliproteus coralliicola</name>
    <dbReference type="NCBI Taxonomy" id="2283196"/>
    <lineage>
        <taxon>Bacteria</taxon>
        <taxon>Pseudomonadati</taxon>
        <taxon>Pseudomonadota</taxon>
        <taxon>Gammaproteobacteria</taxon>
        <taxon>Oceanospirillales</taxon>
        <taxon>Oceanospirillaceae</taxon>
        <taxon>Motiliproteus</taxon>
    </lineage>
</organism>
<feature type="domain" description="Outer membrane lipoprotein BamD-like" evidence="8">
    <location>
        <begin position="30"/>
        <end position="236"/>
    </location>
</feature>
<evidence type="ECO:0000256" key="3">
    <source>
        <dbReference type="ARBA" id="ARBA00023139"/>
    </source>
</evidence>
<evidence type="ECO:0000259" key="8">
    <source>
        <dbReference type="Pfam" id="PF13525"/>
    </source>
</evidence>
<feature type="chain" id="PRO_5017089689" description="Outer membrane protein assembly factor BamD" evidence="7">
    <location>
        <begin position="28"/>
        <end position="252"/>
    </location>
</feature>
<dbReference type="GO" id="GO:0051205">
    <property type="term" value="P:protein insertion into membrane"/>
    <property type="evidence" value="ECO:0007669"/>
    <property type="project" value="UniProtKB-UniRule"/>
</dbReference>
<dbReference type="NCBIfam" id="TIGR03302">
    <property type="entry name" value="OM_YfiO"/>
    <property type="match status" value="1"/>
</dbReference>
<keyword evidence="5 6" id="KW-0449">Lipoprotein</keyword>
<comment type="subcellular location">
    <subcellularLocation>
        <location evidence="6">Cell outer membrane</location>
        <topology evidence="6">Lipid-anchor</topology>
    </subcellularLocation>
</comment>
<dbReference type="FunFam" id="1.25.40.10:FF:000419">
    <property type="entry name" value="Outer membrane protein assembly factor BamD"/>
    <property type="match status" value="1"/>
</dbReference>
<dbReference type="PANTHER" id="PTHR37423">
    <property type="entry name" value="SOLUBLE LYTIC MUREIN TRANSGLYCOSYLASE-RELATED"/>
    <property type="match status" value="1"/>
</dbReference>
<dbReference type="Gene3D" id="1.25.40.10">
    <property type="entry name" value="Tetratricopeptide repeat domain"/>
    <property type="match status" value="1"/>
</dbReference>
<dbReference type="InterPro" id="IPR017689">
    <property type="entry name" value="BamD"/>
</dbReference>
<dbReference type="PANTHER" id="PTHR37423:SF1">
    <property type="entry name" value="OUTER MEMBRANE PROTEIN ASSEMBLY FACTOR BAMD"/>
    <property type="match status" value="1"/>
</dbReference>
<dbReference type="InterPro" id="IPR039565">
    <property type="entry name" value="BamD-like"/>
</dbReference>
<comment type="function">
    <text evidence="6">Part of the outer membrane protein assembly complex, which is involved in assembly and insertion of beta-barrel proteins into the outer membrane.</text>
</comment>
<dbReference type="OrthoDB" id="9779191at2"/>
<keyword evidence="1 6" id="KW-0732">Signal</keyword>
<evidence type="ECO:0000256" key="4">
    <source>
        <dbReference type="ARBA" id="ARBA00023237"/>
    </source>
</evidence>
<dbReference type="InterPro" id="IPR011990">
    <property type="entry name" value="TPR-like_helical_dom_sf"/>
</dbReference>
<feature type="signal peptide" evidence="7">
    <location>
        <begin position="1"/>
        <end position="27"/>
    </location>
</feature>
<dbReference type="SUPFAM" id="SSF48452">
    <property type="entry name" value="TPR-like"/>
    <property type="match status" value="1"/>
</dbReference>
<name>A0A369W934_9GAMM</name>
<dbReference type="CDD" id="cd15830">
    <property type="entry name" value="BamD"/>
    <property type="match status" value="1"/>
</dbReference>
<evidence type="ECO:0000313" key="9">
    <source>
        <dbReference type="EMBL" id="RDE18500.1"/>
    </source>
</evidence>
<dbReference type="EMBL" id="QQOH01000005">
    <property type="protein sequence ID" value="RDE18500.1"/>
    <property type="molecule type" value="Genomic_DNA"/>
</dbReference>
<dbReference type="GO" id="GO:1990063">
    <property type="term" value="C:Bam protein complex"/>
    <property type="evidence" value="ECO:0007669"/>
    <property type="project" value="TreeGrafter"/>
</dbReference>
<dbReference type="AlphaFoldDB" id="A0A369W934"/>
<dbReference type="RefSeq" id="WP_114697078.1">
    <property type="nucleotide sequence ID" value="NZ_QQOH01000005.1"/>
</dbReference>
<dbReference type="GO" id="GO:0043165">
    <property type="term" value="P:Gram-negative-bacterium-type cell outer membrane assembly"/>
    <property type="evidence" value="ECO:0007669"/>
    <property type="project" value="UniProtKB-UniRule"/>
</dbReference>
<comment type="subunit">
    <text evidence="6">Part of the Bam complex.</text>
</comment>
<keyword evidence="4 6" id="KW-0998">Cell outer membrane</keyword>
<keyword evidence="3 6" id="KW-0564">Palmitate</keyword>
<reference evidence="9 10" key="1">
    <citation type="submission" date="2018-07" db="EMBL/GenBank/DDBJ databases">
        <title>Motiliproteus coralliicola sp. nov., a bacterium isolated from Coral.</title>
        <authorList>
            <person name="Wang G."/>
        </authorList>
    </citation>
    <scope>NUCLEOTIDE SEQUENCE [LARGE SCALE GENOMIC DNA]</scope>
    <source>
        <strain evidence="9 10">C34</strain>
    </source>
</reference>
<dbReference type="Pfam" id="PF13525">
    <property type="entry name" value="YfiO"/>
    <property type="match status" value="1"/>
</dbReference>
<evidence type="ECO:0000256" key="5">
    <source>
        <dbReference type="ARBA" id="ARBA00023288"/>
    </source>
</evidence>
<evidence type="ECO:0000313" key="10">
    <source>
        <dbReference type="Proteomes" id="UP000253769"/>
    </source>
</evidence>
<protein>
    <recommendedName>
        <fullName evidence="6">Outer membrane protein assembly factor BamD</fullName>
    </recommendedName>
</protein>
<comment type="caution">
    <text evidence="9">The sequence shown here is derived from an EMBL/GenBank/DDBJ whole genome shotgun (WGS) entry which is preliminary data.</text>
</comment>
<gene>
    <name evidence="6" type="primary">bamD</name>
    <name evidence="9" type="ORF">DV711_17820</name>
</gene>
<sequence length="252" mass="28789">MKPFVKLTLILSLSALLGACSIFGEQAEPDIPEPQLWKEASQALTDLNYEIAIEKLEKLESRYPFGRYSEQAQLELIWAYHKHNKAGAAIAAADRFIRLHPQHENLDYAYYLRGLTRYVEDQSVLNRFLPTDTSQRDPGAARDSFEDFSTLLNRWPNSQYAPDARKRMIYLRNQLASYEIHVARYYIKRGAYVAATNRGRYVIENFPQTLSTADALAIMVAGYNQLGLTELADNAQSVLDQNFPDYPGLELE</sequence>
<keyword evidence="10" id="KW-1185">Reference proteome</keyword>
<comment type="similarity">
    <text evidence="6">Belongs to the BamD family.</text>
</comment>
<evidence type="ECO:0000256" key="1">
    <source>
        <dbReference type="ARBA" id="ARBA00022729"/>
    </source>
</evidence>
<dbReference type="Proteomes" id="UP000253769">
    <property type="component" value="Unassembled WGS sequence"/>
</dbReference>